<comment type="similarity">
    <text evidence="1">Belongs to the CapA family.</text>
</comment>
<dbReference type="InterPro" id="IPR029052">
    <property type="entry name" value="Metallo-depent_PP-like"/>
</dbReference>
<dbReference type="Proteomes" id="UP000295416">
    <property type="component" value="Unassembled WGS sequence"/>
</dbReference>
<protein>
    <submittedName>
        <fullName evidence="3">Poly-gamma-glutamate synthesis protein (Capsule biosynthesis protein)</fullName>
    </submittedName>
</protein>
<sequence length="380" mass="42441">MLIKHWLLYFFICIAGLTGFVFTQSFHSDTHSVKTTAKSQPDRQPNHYKTSATLAAVGDVLIHDRVYNKAKADDGYDFKPMLEAVKPYIQQADISVANSESIIGGSDIGVSTYPSFNSPYEVGDALKDAGFDVVTMANNHTLDRGIPAIRNAIHHWDKIGMVHTGSFLSEKDRAKIRTVTSHDITFSFLAYTYGTNGIATPEGKDYLVNRINLPQMQKDIKQAKKVSHVVVVSLHFGTEYERVPNSRQKELVQKLADQGVDIILGCHPHVLQPVQWVTGKGGHKTFVIYSMGDFFTGQDDGIYKEVGGILKLRIVKTTTDNKVSVEVRDPKFMPTWLNPKNYHVVPLAEAGKYGLENQPAIYKEMAQHMRSLLPGLEFKS</sequence>
<dbReference type="PANTHER" id="PTHR33393">
    <property type="entry name" value="POLYGLUTAMINE SYNTHESIS ACCESSORY PROTEIN RV0574C-RELATED"/>
    <property type="match status" value="1"/>
</dbReference>
<dbReference type="SMART" id="SM00854">
    <property type="entry name" value="PGA_cap"/>
    <property type="match status" value="1"/>
</dbReference>
<comment type="caution">
    <text evidence="3">The sequence shown here is derived from an EMBL/GenBank/DDBJ whole genome shotgun (WGS) entry which is preliminary data.</text>
</comment>
<gene>
    <name evidence="3" type="ORF">EV207_11551</name>
</gene>
<dbReference type="Pfam" id="PF09587">
    <property type="entry name" value="PGA_cap"/>
    <property type="match status" value="1"/>
</dbReference>
<dbReference type="PANTHER" id="PTHR33393:SF12">
    <property type="entry name" value="CAPSULE BIOSYNTHESIS PROTEIN CAPA"/>
    <property type="match status" value="1"/>
</dbReference>
<dbReference type="InterPro" id="IPR052169">
    <property type="entry name" value="CW_Biosynth-Accessory"/>
</dbReference>
<keyword evidence="4" id="KW-1185">Reference proteome</keyword>
<dbReference type="CDD" id="cd07381">
    <property type="entry name" value="MPP_CapA"/>
    <property type="match status" value="1"/>
</dbReference>
<evidence type="ECO:0000313" key="4">
    <source>
        <dbReference type="Proteomes" id="UP000295416"/>
    </source>
</evidence>
<name>A0A4R2P4X2_9BACL</name>
<evidence type="ECO:0000259" key="2">
    <source>
        <dbReference type="SMART" id="SM00854"/>
    </source>
</evidence>
<evidence type="ECO:0000313" key="3">
    <source>
        <dbReference type="EMBL" id="TCP28815.1"/>
    </source>
</evidence>
<dbReference type="RefSeq" id="WP_132746307.1">
    <property type="nucleotide sequence ID" value="NZ_SLXK01000015.1"/>
</dbReference>
<proteinExistence type="inferred from homology"/>
<feature type="domain" description="Capsule synthesis protein CapA" evidence="2">
    <location>
        <begin position="53"/>
        <end position="298"/>
    </location>
</feature>
<dbReference type="OrthoDB" id="9810906at2"/>
<reference evidence="3 4" key="1">
    <citation type="submission" date="2019-03" db="EMBL/GenBank/DDBJ databases">
        <title>Genomic Encyclopedia of Type Strains, Phase IV (KMG-IV): sequencing the most valuable type-strain genomes for metagenomic binning, comparative biology and taxonomic classification.</title>
        <authorList>
            <person name="Goeker M."/>
        </authorList>
    </citation>
    <scope>NUCLEOTIDE SEQUENCE [LARGE SCALE GENOMIC DNA]</scope>
    <source>
        <strain evidence="3 4">DSM 19377</strain>
    </source>
</reference>
<dbReference type="InterPro" id="IPR019079">
    <property type="entry name" value="Capsule_synth_CapA"/>
</dbReference>
<accession>A0A4R2P4X2</accession>
<evidence type="ECO:0000256" key="1">
    <source>
        <dbReference type="ARBA" id="ARBA00005662"/>
    </source>
</evidence>
<dbReference type="Gene3D" id="3.60.21.10">
    <property type="match status" value="1"/>
</dbReference>
<dbReference type="EMBL" id="SLXK01000015">
    <property type="protein sequence ID" value="TCP28815.1"/>
    <property type="molecule type" value="Genomic_DNA"/>
</dbReference>
<dbReference type="SUPFAM" id="SSF56300">
    <property type="entry name" value="Metallo-dependent phosphatases"/>
    <property type="match status" value="1"/>
</dbReference>
<organism evidence="3 4">
    <name type="scientific">Scopulibacillus darangshiensis</name>
    <dbReference type="NCBI Taxonomy" id="442528"/>
    <lineage>
        <taxon>Bacteria</taxon>
        <taxon>Bacillati</taxon>
        <taxon>Bacillota</taxon>
        <taxon>Bacilli</taxon>
        <taxon>Bacillales</taxon>
        <taxon>Sporolactobacillaceae</taxon>
        <taxon>Scopulibacillus</taxon>
    </lineage>
</organism>
<dbReference type="AlphaFoldDB" id="A0A4R2P4X2"/>